<name>A0ABD1IYV6_9TELE</name>
<evidence type="ECO:0000259" key="3">
    <source>
        <dbReference type="Pfam" id="PF00752"/>
    </source>
</evidence>
<feature type="region of interest" description="Disordered" evidence="2">
    <location>
        <begin position="646"/>
        <end position="699"/>
    </location>
</feature>
<keyword evidence="6" id="KW-1185">Reference proteome</keyword>
<gene>
    <name evidence="5" type="ORF">ACEWY4_025179</name>
</gene>
<dbReference type="InterPro" id="IPR026832">
    <property type="entry name" value="Asteroid"/>
</dbReference>
<proteinExistence type="inferred from homology"/>
<feature type="compositionally biased region" description="Basic residues" evidence="2">
    <location>
        <begin position="670"/>
        <end position="686"/>
    </location>
</feature>
<dbReference type="InterPro" id="IPR006085">
    <property type="entry name" value="XPG_DNA_repair_N"/>
</dbReference>
<dbReference type="Gene3D" id="3.40.50.1010">
    <property type="entry name" value="5'-nuclease"/>
    <property type="match status" value="1"/>
</dbReference>
<organism evidence="5 6">
    <name type="scientific">Coilia grayii</name>
    <name type="common">Gray's grenadier anchovy</name>
    <dbReference type="NCBI Taxonomy" id="363190"/>
    <lineage>
        <taxon>Eukaryota</taxon>
        <taxon>Metazoa</taxon>
        <taxon>Chordata</taxon>
        <taxon>Craniata</taxon>
        <taxon>Vertebrata</taxon>
        <taxon>Euteleostomi</taxon>
        <taxon>Actinopterygii</taxon>
        <taxon>Neopterygii</taxon>
        <taxon>Teleostei</taxon>
        <taxon>Clupei</taxon>
        <taxon>Clupeiformes</taxon>
        <taxon>Clupeoidei</taxon>
        <taxon>Engraulidae</taxon>
        <taxon>Coilinae</taxon>
        <taxon>Coilia</taxon>
    </lineage>
</organism>
<dbReference type="Pfam" id="PF00752">
    <property type="entry name" value="XPG_N"/>
    <property type="match status" value="1"/>
</dbReference>
<feature type="region of interest" description="Disordered" evidence="2">
    <location>
        <begin position="611"/>
        <end position="630"/>
    </location>
</feature>
<dbReference type="AlphaFoldDB" id="A0ABD1IYV6"/>
<dbReference type="PANTHER" id="PTHR15665">
    <property type="entry name" value="ASTEROID PROTEIN"/>
    <property type="match status" value="1"/>
</dbReference>
<sequence>MGVRGLMSYIKENHQFLKDCHFKDSKLIIDGSNLCFSLYRGQDFDIMHGGDYYAFEIVIKEFFQALKNCNIEPYVVLDGGSDHTDKKLETLKQRAQERIKYGRDVALGLKHYGGIKPVLLKSVFKEILTRLKVPFVQCMEEADWETAALAHQWNCPVLSDDSDFFIFGQKAGFLPYSHFQWQKGSTQKFIPAKKFLISNFCKCFNNMKTELVSLFAALAGNDYIKLQRMNVSFKWEQFSSLSGSHARIDGILWWLSGFQSSEKAIGALPDLLQDQDDRSAVSKALAPCLREYQLTQSNLAQFFLNGLAPSRLPRELEIIPAWMRTPLCDGSMSSTFTDTLVLQRVRLSPQIENFDLPSSNEISRPIRQVMYGLLLAGQRQRDHRRPTGVHVKPGECYVEEYDREGLSLTSVWVKAACPFSGNNLHLETLNQAPHETRLQVLCDTLRMTKPIPTSIAPKFQLAVCVTCYWLSKADPHPRMEDLWALLLGFVFGELSGRHKGKQGIPLVWNRLNNLRRFCMVGPPDLDLAHTYSQWQACLYASYKLNRLLCRALPEPELARLYCGPLVHQAALRLRSGMSTESFLSAGPFPMQLFVDLQNAVLDSLDANVRDRLQKASRPNSPRQRRTKSVGSMDELVAQFQHFEVEDDEDEDYGRRGGRSKSDDDEDGKLRRAACHIRTRHKKKSRNLHPLNKRDRVNWA</sequence>
<accession>A0ABD1IYV6</accession>
<feature type="domain" description="XPG N-terminal" evidence="3">
    <location>
        <begin position="1"/>
        <end position="98"/>
    </location>
</feature>
<feature type="domain" description="Asteroid" evidence="4">
    <location>
        <begin position="130"/>
        <end position="221"/>
    </location>
</feature>
<dbReference type="InterPro" id="IPR029060">
    <property type="entry name" value="PIN-like_dom_sf"/>
</dbReference>
<evidence type="ECO:0000256" key="1">
    <source>
        <dbReference type="ARBA" id="ARBA00007398"/>
    </source>
</evidence>
<dbReference type="Proteomes" id="UP001591681">
    <property type="component" value="Unassembled WGS sequence"/>
</dbReference>
<comment type="similarity">
    <text evidence="1">Belongs to the asteroid family.</text>
</comment>
<reference evidence="5 6" key="1">
    <citation type="submission" date="2024-09" db="EMBL/GenBank/DDBJ databases">
        <title>A chromosome-level genome assembly of Gray's grenadier anchovy, Coilia grayii.</title>
        <authorList>
            <person name="Fu Z."/>
        </authorList>
    </citation>
    <scope>NUCLEOTIDE SEQUENCE [LARGE SCALE GENOMIC DNA]</scope>
    <source>
        <strain evidence="5">G4</strain>
        <tissue evidence="5">Muscle</tissue>
    </source>
</reference>
<dbReference type="SUPFAM" id="SSF88723">
    <property type="entry name" value="PIN domain-like"/>
    <property type="match status" value="1"/>
</dbReference>
<dbReference type="Pfam" id="PF12813">
    <property type="entry name" value="XPG_I_2"/>
    <property type="match status" value="1"/>
</dbReference>
<protein>
    <submittedName>
        <fullName evidence="5">Uncharacterized protein</fullName>
    </submittedName>
</protein>
<dbReference type="EMBL" id="JBHFQA010000022">
    <property type="protein sequence ID" value="KAL2079435.1"/>
    <property type="molecule type" value="Genomic_DNA"/>
</dbReference>
<evidence type="ECO:0000256" key="2">
    <source>
        <dbReference type="SAM" id="MobiDB-lite"/>
    </source>
</evidence>
<dbReference type="PANTHER" id="PTHR15665:SF1">
    <property type="entry name" value="PROTEIN ASTEROID HOMOLOG 1"/>
    <property type="match status" value="1"/>
</dbReference>
<evidence type="ECO:0000313" key="5">
    <source>
        <dbReference type="EMBL" id="KAL2079435.1"/>
    </source>
</evidence>
<dbReference type="InterPro" id="IPR039436">
    <property type="entry name" value="Asteroid_dom"/>
</dbReference>
<evidence type="ECO:0000313" key="6">
    <source>
        <dbReference type="Proteomes" id="UP001591681"/>
    </source>
</evidence>
<evidence type="ECO:0000259" key="4">
    <source>
        <dbReference type="Pfam" id="PF12813"/>
    </source>
</evidence>
<comment type="caution">
    <text evidence="5">The sequence shown here is derived from an EMBL/GenBank/DDBJ whole genome shotgun (WGS) entry which is preliminary data.</text>
</comment>